<evidence type="ECO:0000313" key="4">
    <source>
        <dbReference type="Proteomes" id="UP000663829"/>
    </source>
</evidence>
<dbReference type="InterPro" id="IPR048324">
    <property type="entry name" value="ZSWIM1-3_RNaseH-like"/>
</dbReference>
<reference evidence="2" key="1">
    <citation type="submission" date="2021-02" db="EMBL/GenBank/DDBJ databases">
        <authorList>
            <person name="Nowell W R."/>
        </authorList>
    </citation>
    <scope>NUCLEOTIDE SEQUENCE</scope>
</reference>
<feature type="non-terminal residue" evidence="2">
    <location>
        <position position="1"/>
    </location>
</feature>
<accession>A0A815VI71</accession>
<proteinExistence type="predicted"/>
<feature type="domain" description="ZSWIM1/3 RNaseH-like" evidence="1">
    <location>
        <begin position="66"/>
        <end position="155"/>
    </location>
</feature>
<protein>
    <recommendedName>
        <fullName evidence="1">ZSWIM1/3 RNaseH-like domain-containing protein</fullName>
    </recommendedName>
</protein>
<dbReference type="InterPro" id="IPR052579">
    <property type="entry name" value="Zinc_finger_SWIM"/>
</dbReference>
<dbReference type="PANTHER" id="PTHR31569:SF4">
    <property type="entry name" value="SWIM-TYPE DOMAIN-CONTAINING PROTEIN"/>
    <property type="match status" value="1"/>
</dbReference>
<dbReference type="AlphaFoldDB" id="A0A815VI71"/>
<dbReference type="Pfam" id="PF21056">
    <property type="entry name" value="ZSWIM1-3_RNaseH-like"/>
    <property type="match status" value="1"/>
</dbReference>
<dbReference type="EMBL" id="CAJNOQ010024946">
    <property type="protein sequence ID" value="CAF1532658.1"/>
    <property type="molecule type" value="Genomic_DNA"/>
</dbReference>
<organism evidence="2 4">
    <name type="scientific">Didymodactylos carnosus</name>
    <dbReference type="NCBI Taxonomy" id="1234261"/>
    <lineage>
        <taxon>Eukaryota</taxon>
        <taxon>Metazoa</taxon>
        <taxon>Spiralia</taxon>
        <taxon>Gnathifera</taxon>
        <taxon>Rotifera</taxon>
        <taxon>Eurotatoria</taxon>
        <taxon>Bdelloidea</taxon>
        <taxon>Philodinida</taxon>
        <taxon>Philodinidae</taxon>
        <taxon>Didymodactylos</taxon>
    </lineage>
</organism>
<evidence type="ECO:0000313" key="2">
    <source>
        <dbReference type="EMBL" id="CAF1532658.1"/>
    </source>
</evidence>
<name>A0A815VI71_9BILA</name>
<dbReference type="Proteomes" id="UP000663829">
    <property type="component" value="Unassembled WGS sequence"/>
</dbReference>
<dbReference type="OrthoDB" id="92090at2759"/>
<gene>
    <name evidence="2" type="ORF">GPM918_LOCUS38145</name>
    <name evidence="3" type="ORF">SRO942_LOCUS38944</name>
</gene>
<dbReference type="EMBL" id="CAJOBC010090530">
    <property type="protein sequence ID" value="CAF4392032.1"/>
    <property type="molecule type" value="Genomic_DNA"/>
</dbReference>
<evidence type="ECO:0000313" key="3">
    <source>
        <dbReference type="EMBL" id="CAF4392032.1"/>
    </source>
</evidence>
<comment type="caution">
    <text evidence="2">The sequence shown here is derived from an EMBL/GenBank/DDBJ whole genome shotgun (WGS) entry which is preliminary data.</text>
</comment>
<dbReference type="Proteomes" id="UP000681722">
    <property type="component" value="Unassembled WGS sequence"/>
</dbReference>
<evidence type="ECO:0000259" key="1">
    <source>
        <dbReference type="Pfam" id="PF21056"/>
    </source>
</evidence>
<dbReference type="PANTHER" id="PTHR31569">
    <property type="entry name" value="SWIM-TYPE DOMAIN-CONTAINING PROTEIN"/>
    <property type="match status" value="1"/>
</dbReference>
<sequence>TLKITVINLNHNHKVDQSNLKFYARHRRLDNDTIKLIKEYDNHKVPRNIIRGMVMNENKDKFATVKDSTATVDVTVSDNNQLDMIFIATSKMKENFKQFFHIVFFDATYKINIESYSLYVFLVEDSRGTVGIALLAHKSQENIRELLSKFQQIYPVKREFRRRNKIPHLSEALNILMMLFNLKTHIQDFENVRQELTSFTIQNTKYPEFMKECVHILTDKTISLFVALNGADYNVFLYQLDCI</sequence>
<keyword evidence="4" id="KW-1185">Reference proteome</keyword>